<dbReference type="EMBL" id="JACRSY010000006">
    <property type="protein sequence ID" value="MBC8578921.1"/>
    <property type="molecule type" value="Genomic_DNA"/>
</dbReference>
<dbReference type="SUPFAM" id="SSF50814">
    <property type="entry name" value="Lipocalins"/>
    <property type="match status" value="1"/>
</dbReference>
<gene>
    <name evidence="1" type="ORF">H8718_05160</name>
</gene>
<comment type="caution">
    <text evidence="1">The sequence shown here is derived from an EMBL/GenBank/DDBJ whole genome shotgun (WGS) entry which is preliminary data.</text>
</comment>
<protein>
    <submittedName>
        <fullName evidence="1">DUF1934 domain-containing protein</fullName>
    </submittedName>
</protein>
<dbReference type="AlphaFoldDB" id="A0A926EDC3"/>
<proteinExistence type="predicted"/>
<dbReference type="Gene3D" id="2.40.128.20">
    <property type="match status" value="1"/>
</dbReference>
<dbReference type="InterPro" id="IPR015231">
    <property type="entry name" value="DUF1934"/>
</dbReference>
<organism evidence="1 2">
    <name type="scientific">Zhenhengia yiwuensis</name>
    <dbReference type="NCBI Taxonomy" id="2763666"/>
    <lineage>
        <taxon>Bacteria</taxon>
        <taxon>Bacillati</taxon>
        <taxon>Bacillota</taxon>
        <taxon>Clostridia</taxon>
        <taxon>Lachnospirales</taxon>
        <taxon>Lachnospiraceae</taxon>
        <taxon>Zhenhengia</taxon>
    </lineage>
</organism>
<accession>A0A926EDC3</accession>
<dbReference type="RefSeq" id="WP_249332073.1">
    <property type="nucleotide sequence ID" value="NZ_JACRSY010000006.1"/>
</dbReference>
<dbReference type="InterPro" id="IPR012674">
    <property type="entry name" value="Calycin"/>
</dbReference>
<evidence type="ECO:0000313" key="2">
    <source>
        <dbReference type="Proteomes" id="UP000655830"/>
    </source>
</evidence>
<keyword evidence="2" id="KW-1185">Reference proteome</keyword>
<name>A0A926EDC3_9FIRM</name>
<sequence>MQNLKLKLVTSQQYEEHDNVDEMIIEGVVAERNGSSYITFKQVDPHYNVTINNLVKIKNGIVSIKRSGALESTMIFDVEKPYATHYETPYGKLNIYVTTHEIESEISEKDVNLKIKYEMMMQGKKISDNIYCIERVK</sequence>
<reference evidence="1" key="1">
    <citation type="submission" date="2020-08" db="EMBL/GenBank/DDBJ databases">
        <title>Genome public.</title>
        <authorList>
            <person name="Liu C."/>
            <person name="Sun Q."/>
        </authorList>
    </citation>
    <scope>NUCLEOTIDE SEQUENCE</scope>
    <source>
        <strain evidence="1">NSJ-12</strain>
    </source>
</reference>
<dbReference type="Proteomes" id="UP000655830">
    <property type="component" value="Unassembled WGS sequence"/>
</dbReference>
<evidence type="ECO:0000313" key="1">
    <source>
        <dbReference type="EMBL" id="MBC8578921.1"/>
    </source>
</evidence>
<dbReference type="Pfam" id="PF09148">
    <property type="entry name" value="DUF1934"/>
    <property type="match status" value="1"/>
</dbReference>